<keyword evidence="3 5" id="KW-1133">Transmembrane helix</keyword>
<dbReference type="InterPro" id="IPR052241">
    <property type="entry name" value="SLC66/Scramblase_ANY1"/>
</dbReference>
<sequence length="292" mass="32735">MSWIATITGYVAPFFIVLSPIISYSDQVLSMHRNKSSAGFSLDIPLIMLIASFLRFGLLIFYWPHAKYDTSLLLQSLLMLVVQMVLLKVALDHRPPPSTKGGEAAVPFAGADDSAFGFQRPYNFWQWRSPKRWVLIDLAYWQAIMYFASTLLVLELVLSRMPVLYATYSDTIGYIGLAVEATLPLPQILVNLRSRSCKGLRLSVLASWVGGDSMKLIWFFTATTEIPWSFKISGMFQASCDFFLGAQYLVYGAETPTAVKEHAMADWSTQPVARAASRSPTRRSGVFDKEVE</sequence>
<dbReference type="EMBL" id="JAZAVK010000047">
    <property type="protein sequence ID" value="KAK7427922.1"/>
    <property type="molecule type" value="Genomic_DNA"/>
</dbReference>
<evidence type="ECO:0008006" key="8">
    <source>
        <dbReference type="Google" id="ProtNLM"/>
    </source>
</evidence>
<evidence type="ECO:0000256" key="2">
    <source>
        <dbReference type="ARBA" id="ARBA00022692"/>
    </source>
</evidence>
<dbReference type="InterPro" id="IPR006603">
    <property type="entry name" value="PQ-loop_rpt"/>
</dbReference>
<keyword evidence="7" id="KW-1185">Reference proteome</keyword>
<feature type="transmembrane region" description="Helical" evidence="5">
    <location>
        <begin position="72"/>
        <end position="91"/>
    </location>
</feature>
<reference evidence="6 7" key="1">
    <citation type="journal article" date="2025" name="Microbiol. Resour. Announc.">
        <title>Draft genome sequences for Neonectria magnoliae and Neonectria punicea, canker pathogens of Liriodendron tulipifera and Acer saccharum in West Virginia.</title>
        <authorList>
            <person name="Petronek H.M."/>
            <person name="Kasson M.T."/>
            <person name="Metheny A.M."/>
            <person name="Stauder C.M."/>
            <person name="Lovett B."/>
            <person name="Lynch S.C."/>
            <person name="Garnas J.R."/>
            <person name="Kasson L.R."/>
            <person name="Stajich J.E."/>
        </authorList>
    </citation>
    <scope>NUCLEOTIDE SEQUENCE [LARGE SCALE GENOMIC DNA]</scope>
    <source>
        <strain evidence="6 7">NRRL 64651</strain>
    </source>
</reference>
<keyword evidence="2 5" id="KW-0812">Transmembrane</keyword>
<evidence type="ECO:0000256" key="4">
    <source>
        <dbReference type="ARBA" id="ARBA00023136"/>
    </source>
</evidence>
<evidence type="ECO:0000256" key="1">
    <source>
        <dbReference type="ARBA" id="ARBA00004141"/>
    </source>
</evidence>
<dbReference type="Pfam" id="PF04193">
    <property type="entry name" value="PQ-loop"/>
    <property type="match status" value="1"/>
</dbReference>
<evidence type="ECO:0000256" key="5">
    <source>
        <dbReference type="SAM" id="Phobius"/>
    </source>
</evidence>
<keyword evidence="4 5" id="KW-0472">Membrane</keyword>
<feature type="transmembrane region" description="Helical" evidence="5">
    <location>
        <begin position="6"/>
        <end position="25"/>
    </location>
</feature>
<dbReference type="PANTHER" id="PTHR14856">
    <property type="entry name" value="PQ-LOOP REPEAT-CONTAINING PROTEIN 1-LIKE PROTEIN"/>
    <property type="match status" value="1"/>
</dbReference>
<name>A0ABR1I4V2_9HYPO</name>
<evidence type="ECO:0000256" key="3">
    <source>
        <dbReference type="ARBA" id="ARBA00022989"/>
    </source>
</evidence>
<dbReference type="Gene3D" id="1.20.1280.290">
    <property type="match status" value="1"/>
</dbReference>
<protein>
    <recommendedName>
        <fullName evidence="8">PQ loop repeat protein</fullName>
    </recommendedName>
</protein>
<feature type="transmembrane region" description="Helical" evidence="5">
    <location>
        <begin position="46"/>
        <end position="66"/>
    </location>
</feature>
<feature type="transmembrane region" description="Helical" evidence="5">
    <location>
        <begin position="138"/>
        <end position="159"/>
    </location>
</feature>
<evidence type="ECO:0000313" key="7">
    <source>
        <dbReference type="Proteomes" id="UP001498421"/>
    </source>
</evidence>
<evidence type="ECO:0000313" key="6">
    <source>
        <dbReference type="EMBL" id="KAK7427922.1"/>
    </source>
</evidence>
<dbReference type="Proteomes" id="UP001498421">
    <property type="component" value="Unassembled WGS sequence"/>
</dbReference>
<comment type="caution">
    <text evidence="6">The sequence shown here is derived from an EMBL/GenBank/DDBJ whole genome shotgun (WGS) entry which is preliminary data.</text>
</comment>
<comment type="subcellular location">
    <subcellularLocation>
        <location evidence="1">Membrane</location>
        <topology evidence="1">Multi-pass membrane protein</topology>
    </subcellularLocation>
</comment>
<dbReference type="SMART" id="SM00679">
    <property type="entry name" value="CTNS"/>
    <property type="match status" value="2"/>
</dbReference>
<proteinExistence type="predicted"/>
<dbReference type="PANTHER" id="PTHR14856:SF9">
    <property type="entry name" value="PQ-LOOP REPEAT-CONTAINING PROTEIN 1"/>
    <property type="match status" value="1"/>
</dbReference>
<gene>
    <name evidence="6" type="ORF">QQZ08_005535</name>
</gene>
<accession>A0ABR1I4V2</accession>
<organism evidence="6 7">
    <name type="scientific">Neonectria magnoliae</name>
    <dbReference type="NCBI Taxonomy" id="2732573"/>
    <lineage>
        <taxon>Eukaryota</taxon>
        <taxon>Fungi</taxon>
        <taxon>Dikarya</taxon>
        <taxon>Ascomycota</taxon>
        <taxon>Pezizomycotina</taxon>
        <taxon>Sordariomycetes</taxon>
        <taxon>Hypocreomycetidae</taxon>
        <taxon>Hypocreales</taxon>
        <taxon>Nectriaceae</taxon>
        <taxon>Neonectria</taxon>
    </lineage>
</organism>